<evidence type="ECO:0000313" key="2">
    <source>
        <dbReference type="Proteomes" id="UP000823775"/>
    </source>
</evidence>
<reference evidence="1 2" key="1">
    <citation type="journal article" date="2021" name="BMC Genomics">
        <title>Datura genome reveals duplications of psychoactive alkaloid biosynthetic genes and high mutation rate following tissue culture.</title>
        <authorList>
            <person name="Rajewski A."/>
            <person name="Carter-House D."/>
            <person name="Stajich J."/>
            <person name="Litt A."/>
        </authorList>
    </citation>
    <scope>NUCLEOTIDE SEQUENCE [LARGE SCALE GENOMIC DNA]</scope>
    <source>
        <strain evidence="1">AR-01</strain>
    </source>
</reference>
<gene>
    <name evidence="1" type="ORF">HAX54_005885</name>
</gene>
<name>A0ABS8T9K6_DATST</name>
<dbReference type="EMBL" id="JACEIK010001295">
    <property type="protein sequence ID" value="MCD7468087.1"/>
    <property type="molecule type" value="Genomic_DNA"/>
</dbReference>
<protein>
    <submittedName>
        <fullName evidence="1">Uncharacterized protein</fullName>
    </submittedName>
</protein>
<accession>A0ABS8T9K6</accession>
<sequence>MYQEVSSPSSVSQLPPLLDSSPYSTTATSAAAVIADRDHHSFKKEHVPCFSTTATTTTTPHSSFDPSSVFDISSNTLHALPTPSFSAILDSSPPTNFTHYARNSTFPSLRSLHDNLQLPLFSGGTSAMHGGFSNPMGNWPVPETQKVEQSELDCMWSY</sequence>
<dbReference type="Proteomes" id="UP000823775">
    <property type="component" value="Unassembled WGS sequence"/>
</dbReference>
<proteinExistence type="predicted"/>
<organism evidence="1 2">
    <name type="scientific">Datura stramonium</name>
    <name type="common">Jimsonweed</name>
    <name type="synonym">Common thornapple</name>
    <dbReference type="NCBI Taxonomy" id="4076"/>
    <lineage>
        <taxon>Eukaryota</taxon>
        <taxon>Viridiplantae</taxon>
        <taxon>Streptophyta</taxon>
        <taxon>Embryophyta</taxon>
        <taxon>Tracheophyta</taxon>
        <taxon>Spermatophyta</taxon>
        <taxon>Magnoliopsida</taxon>
        <taxon>eudicotyledons</taxon>
        <taxon>Gunneridae</taxon>
        <taxon>Pentapetalae</taxon>
        <taxon>asterids</taxon>
        <taxon>lamiids</taxon>
        <taxon>Solanales</taxon>
        <taxon>Solanaceae</taxon>
        <taxon>Solanoideae</taxon>
        <taxon>Datureae</taxon>
        <taxon>Datura</taxon>
    </lineage>
</organism>
<keyword evidence="2" id="KW-1185">Reference proteome</keyword>
<evidence type="ECO:0000313" key="1">
    <source>
        <dbReference type="EMBL" id="MCD7468087.1"/>
    </source>
</evidence>
<comment type="caution">
    <text evidence="1">The sequence shown here is derived from an EMBL/GenBank/DDBJ whole genome shotgun (WGS) entry which is preliminary data.</text>
</comment>